<feature type="transmembrane region" description="Helical" evidence="1">
    <location>
        <begin position="12"/>
        <end position="29"/>
    </location>
</feature>
<keyword evidence="1" id="KW-0472">Membrane</keyword>
<protein>
    <submittedName>
        <fullName evidence="2">Uncharacterized protein</fullName>
    </submittedName>
</protein>
<keyword evidence="1" id="KW-1133">Transmembrane helix</keyword>
<organism evidence="2">
    <name type="scientific">Arundo donax</name>
    <name type="common">Giant reed</name>
    <name type="synonym">Donax arundinaceus</name>
    <dbReference type="NCBI Taxonomy" id="35708"/>
    <lineage>
        <taxon>Eukaryota</taxon>
        <taxon>Viridiplantae</taxon>
        <taxon>Streptophyta</taxon>
        <taxon>Embryophyta</taxon>
        <taxon>Tracheophyta</taxon>
        <taxon>Spermatophyta</taxon>
        <taxon>Magnoliopsida</taxon>
        <taxon>Liliopsida</taxon>
        <taxon>Poales</taxon>
        <taxon>Poaceae</taxon>
        <taxon>PACMAD clade</taxon>
        <taxon>Arundinoideae</taxon>
        <taxon>Arundineae</taxon>
        <taxon>Arundo</taxon>
    </lineage>
</organism>
<reference evidence="2" key="2">
    <citation type="journal article" date="2015" name="Data Brief">
        <title>Shoot transcriptome of the giant reed, Arundo donax.</title>
        <authorList>
            <person name="Barrero R.A."/>
            <person name="Guerrero F.D."/>
            <person name="Moolhuijzen P."/>
            <person name="Goolsby J.A."/>
            <person name="Tidwell J."/>
            <person name="Bellgard S.E."/>
            <person name="Bellgard M.I."/>
        </authorList>
    </citation>
    <scope>NUCLEOTIDE SEQUENCE</scope>
    <source>
        <tissue evidence="2">Shoot tissue taken approximately 20 cm above the soil surface</tissue>
    </source>
</reference>
<accession>A0A0A8ZKG4</accession>
<evidence type="ECO:0000256" key="1">
    <source>
        <dbReference type="SAM" id="Phobius"/>
    </source>
</evidence>
<dbReference type="AlphaFoldDB" id="A0A0A8ZKG4"/>
<evidence type="ECO:0000313" key="2">
    <source>
        <dbReference type="EMBL" id="JAD39301.1"/>
    </source>
</evidence>
<keyword evidence="1" id="KW-0812">Transmembrane</keyword>
<reference evidence="2" key="1">
    <citation type="submission" date="2014-09" db="EMBL/GenBank/DDBJ databases">
        <authorList>
            <person name="Magalhaes I.L.F."/>
            <person name="Oliveira U."/>
            <person name="Santos F.R."/>
            <person name="Vidigal T.H.D.A."/>
            <person name="Brescovit A.D."/>
            <person name="Santos A.J."/>
        </authorList>
    </citation>
    <scope>NUCLEOTIDE SEQUENCE</scope>
    <source>
        <tissue evidence="2">Shoot tissue taken approximately 20 cm above the soil surface</tissue>
    </source>
</reference>
<dbReference type="EMBL" id="GBRH01258594">
    <property type="protein sequence ID" value="JAD39301.1"/>
    <property type="molecule type" value="Transcribed_RNA"/>
</dbReference>
<name>A0A0A8ZKG4_ARUDO</name>
<proteinExistence type="predicted"/>
<sequence>MEKEWVKNQVVFFFYSLFAFLFIPFLYWNNFLPGE</sequence>